<evidence type="ECO:0000313" key="2">
    <source>
        <dbReference type="Proteomes" id="UP000256650"/>
    </source>
</evidence>
<keyword evidence="2" id="KW-1185">Reference proteome</keyword>
<dbReference type="SUPFAM" id="SSF54637">
    <property type="entry name" value="Thioesterase/thiol ester dehydrase-isomerase"/>
    <property type="match status" value="1"/>
</dbReference>
<gene>
    <name evidence="1" type="ORF">CQA43_04715</name>
</gene>
<accession>A0A3D8IE07</accession>
<sequence length="159" mass="17745">MDEDFIKSEEEDFLNKPDADAVLQKSCLNIDLNNGTIKEQKYGKSSVLLETSSKMVVDKQGLIHSGNLFSSAAYCALLAVNNPNGIVIGAEVKFLAPIELGNEVLFRGETLQEDTKKREVKVEGFVLDIKIFDAMFYIAVFDKHVLSLHITKEMEKKMG</sequence>
<dbReference type="Gene3D" id="3.10.129.10">
    <property type="entry name" value="Hotdog Thioesterase"/>
    <property type="match status" value="1"/>
</dbReference>
<name>A0A3D8IE07_9HELI</name>
<reference evidence="1 2" key="1">
    <citation type="submission" date="2018-04" db="EMBL/GenBank/DDBJ databases">
        <title>Novel Campyloabacter and Helicobacter Species and Strains.</title>
        <authorList>
            <person name="Mannion A.J."/>
            <person name="Shen Z."/>
            <person name="Fox J.G."/>
        </authorList>
    </citation>
    <scope>NUCLEOTIDE SEQUENCE [LARGE SCALE GENOMIC DNA]</scope>
    <source>
        <strain evidence="1 2">MIT 99-5101</strain>
    </source>
</reference>
<proteinExistence type="predicted"/>
<dbReference type="CDD" id="cd03440">
    <property type="entry name" value="hot_dog"/>
    <property type="match status" value="1"/>
</dbReference>
<dbReference type="AlphaFoldDB" id="A0A3D8IE07"/>
<dbReference type="Proteomes" id="UP000256650">
    <property type="component" value="Unassembled WGS sequence"/>
</dbReference>
<dbReference type="EMBL" id="NXLS01000003">
    <property type="protein sequence ID" value="RDU63427.1"/>
    <property type="molecule type" value="Genomic_DNA"/>
</dbReference>
<comment type="caution">
    <text evidence="1">The sequence shown here is derived from an EMBL/GenBank/DDBJ whole genome shotgun (WGS) entry which is preliminary data.</text>
</comment>
<evidence type="ECO:0008006" key="3">
    <source>
        <dbReference type="Google" id="ProtNLM"/>
    </source>
</evidence>
<dbReference type="OrthoDB" id="5323777at2"/>
<dbReference type="GeneID" id="82535587"/>
<dbReference type="RefSeq" id="WP_115551454.1">
    <property type="nucleotide sequence ID" value="NZ_CAOOSM010000007.1"/>
</dbReference>
<protein>
    <recommendedName>
        <fullName evidence="3">Thioesterase</fullName>
    </recommendedName>
</protein>
<organism evidence="1 2">
    <name type="scientific">Helicobacter ganmani</name>
    <dbReference type="NCBI Taxonomy" id="60246"/>
    <lineage>
        <taxon>Bacteria</taxon>
        <taxon>Pseudomonadati</taxon>
        <taxon>Campylobacterota</taxon>
        <taxon>Epsilonproteobacteria</taxon>
        <taxon>Campylobacterales</taxon>
        <taxon>Helicobacteraceae</taxon>
        <taxon>Helicobacter</taxon>
    </lineage>
</organism>
<dbReference type="InterPro" id="IPR029069">
    <property type="entry name" value="HotDog_dom_sf"/>
</dbReference>
<evidence type="ECO:0000313" key="1">
    <source>
        <dbReference type="EMBL" id="RDU63427.1"/>
    </source>
</evidence>